<keyword evidence="1" id="KW-0812">Transmembrane</keyword>
<keyword evidence="1" id="KW-0472">Membrane</keyword>
<dbReference type="Pfam" id="PF03140">
    <property type="entry name" value="DUF247"/>
    <property type="match status" value="1"/>
</dbReference>
<dbReference type="PANTHER" id="PTHR31170:SF25">
    <property type="entry name" value="BNAA09G04570D PROTEIN"/>
    <property type="match status" value="1"/>
</dbReference>
<keyword evidence="2" id="KW-1185">Reference proteome</keyword>
<proteinExistence type="predicted"/>
<dbReference type="RefSeq" id="XP_027109048.1">
    <property type="nucleotide sequence ID" value="XM_027253247.1"/>
</dbReference>
<gene>
    <name evidence="3" type="primary">LOC113728889</name>
</gene>
<evidence type="ECO:0000256" key="1">
    <source>
        <dbReference type="SAM" id="Phobius"/>
    </source>
</evidence>
<dbReference type="GeneID" id="113728889"/>
<keyword evidence="1" id="KW-1133">Transmembrane helix</keyword>
<organism evidence="2 3">
    <name type="scientific">Coffea arabica</name>
    <name type="common">Arabian coffee</name>
    <dbReference type="NCBI Taxonomy" id="13443"/>
    <lineage>
        <taxon>Eukaryota</taxon>
        <taxon>Viridiplantae</taxon>
        <taxon>Streptophyta</taxon>
        <taxon>Embryophyta</taxon>
        <taxon>Tracheophyta</taxon>
        <taxon>Spermatophyta</taxon>
        <taxon>Magnoliopsida</taxon>
        <taxon>eudicotyledons</taxon>
        <taxon>Gunneridae</taxon>
        <taxon>Pentapetalae</taxon>
        <taxon>asterids</taxon>
        <taxon>lamiids</taxon>
        <taxon>Gentianales</taxon>
        <taxon>Rubiaceae</taxon>
        <taxon>Ixoroideae</taxon>
        <taxon>Gardenieae complex</taxon>
        <taxon>Bertiereae - Coffeeae clade</taxon>
        <taxon>Coffeeae</taxon>
        <taxon>Coffea</taxon>
    </lineage>
</organism>
<name>A0A6P6W139_COFAR</name>
<dbReference type="PANTHER" id="PTHR31170">
    <property type="entry name" value="BNAC04G53230D PROTEIN"/>
    <property type="match status" value="1"/>
</dbReference>
<evidence type="ECO:0000313" key="3">
    <source>
        <dbReference type="RefSeq" id="XP_027109048.1"/>
    </source>
</evidence>
<protein>
    <submittedName>
        <fullName evidence="3">UPF0481 protein At3g47200-like</fullName>
    </submittedName>
</protein>
<dbReference type="AlphaFoldDB" id="A0A6P6W139"/>
<reference evidence="3" key="2">
    <citation type="submission" date="2025-08" db="UniProtKB">
        <authorList>
            <consortium name="RefSeq"/>
        </authorList>
    </citation>
    <scope>IDENTIFICATION</scope>
    <source>
        <tissue evidence="3">Leaves</tissue>
    </source>
</reference>
<sequence>MSKDRCKRVTTQIDLKLSGMSNSTTTEQRIFRVHHRLRSQNEEAYEPQMFSIGPYHCGKRSLEEGQTHKLRYLKELLSRTGESSAEKYIEALTNLEDKARGWYAEDDLIGLGADEFVEMMCLDGCFIIEFFRKFGAKYGTVDVNYLPKADDPIFQKRWIMGSLLRDILLFENQLPFFILVQLFDMTKPPGGAIEANLVDLATFPESPLHSFFPGEKPESFTNPTTVLGDRDAQHVVHLLHLVHECWCWSFAAKLRAPADVEIQGNRVSRVVYSTRGGNLEHIESASELRQTGIKFEKAKQSVSWLDITFERGVMKIPPLYVHDVTECVLRNLIAYEMYTLNGPWDRKYVLDYVTFMDSLIDSSSDVEKLRSRKIMTKWLGDDEAISSVFNKLGKEVEFDQGNRLFCYWKVFQRVNEYSSSRWNTWRAHLLRNYFNNPWSIISFLAALVLLFLTLVATISSILQYTDQPNCICKSS</sequence>
<evidence type="ECO:0000313" key="2">
    <source>
        <dbReference type="Proteomes" id="UP001652660"/>
    </source>
</evidence>
<feature type="transmembrane region" description="Helical" evidence="1">
    <location>
        <begin position="440"/>
        <end position="462"/>
    </location>
</feature>
<accession>A0A6P6W139</accession>
<dbReference type="InterPro" id="IPR004158">
    <property type="entry name" value="DUF247_pln"/>
</dbReference>
<reference evidence="2" key="1">
    <citation type="journal article" date="2025" name="Foods">
        <title>Unveiling the Microbial Signatures of Arabica Coffee Cherries: Insights into Ripeness Specific Diversity, Functional Traits, and Implications for Quality and Safety.</title>
        <authorList>
            <consortium name="RefSeq"/>
            <person name="Tenea G.N."/>
            <person name="Cifuentes V."/>
            <person name="Reyes P."/>
            <person name="Cevallos-Vallejos M."/>
        </authorList>
    </citation>
    <scope>NUCLEOTIDE SEQUENCE [LARGE SCALE GENOMIC DNA]</scope>
</reference>
<dbReference type="Proteomes" id="UP001652660">
    <property type="component" value="Chromosome 2e"/>
</dbReference>